<dbReference type="Pfam" id="PF00149">
    <property type="entry name" value="Metallophos"/>
    <property type="match status" value="1"/>
</dbReference>
<dbReference type="SUPFAM" id="SSF56300">
    <property type="entry name" value="Metallo-dependent phosphatases"/>
    <property type="match status" value="1"/>
</dbReference>
<organism evidence="6 7">
    <name type="scientific">Marasmiellus scandens</name>
    <dbReference type="NCBI Taxonomy" id="2682957"/>
    <lineage>
        <taxon>Eukaryota</taxon>
        <taxon>Fungi</taxon>
        <taxon>Dikarya</taxon>
        <taxon>Basidiomycota</taxon>
        <taxon>Agaricomycotina</taxon>
        <taxon>Agaricomycetes</taxon>
        <taxon>Agaricomycetidae</taxon>
        <taxon>Agaricales</taxon>
        <taxon>Marasmiineae</taxon>
        <taxon>Omphalotaceae</taxon>
        <taxon>Marasmiellus</taxon>
    </lineage>
</organism>
<evidence type="ECO:0000256" key="1">
    <source>
        <dbReference type="ARBA" id="ARBA00022801"/>
    </source>
</evidence>
<dbReference type="Gene3D" id="3.60.21.10">
    <property type="match status" value="1"/>
</dbReference>
<reference evidence="6 7" key="1">
    <citation type="submission" date="2024-01" db="EMBL/GenBank/DDBJ databases">
        <title>A draft genome for the cacao thread blight pathogen Marasmiellus scandens.</title>
        <authorList>
            <person name="Baruah I.K."/>
            <person name="Leung J."/>
            <person name="Bukari Y."/>
            <person name="Amoako-Attah I."/>
            <person name="Meinhardt L.W."/>
            <person name="Bailey B.A."/>
            <person name="Cohen S.P."/>
        </authorList>
    </citation>
    <scope>NUCLEOTIDE SEQUENCE [LARGE SCALE GENOMIC DNA]</scope>
    <source>
        <strain evidence="6 7">GH-19</strain>
    </source>
</reference>
<keyword evidence="7" id="KW-1185">Reference proteome</keyword>
<evidence type="ECO:0000313" key="6">
    <source>
        <dbReference type="EMBL" id="KAK7462997.1"/>
    </source>
</evidence>
<feature type="domain" description="Calcineurin-like phosphoesterase" evidence="5">
    <location>
        <begin position="148"/>
        <end position="412"/>
    </location>
</feature>
<dbReference type="InterPro" id="IPR004843">
    <property type="entry name" value="Calcineurin-like_PHP"/>
</dbReference>
<evidence type="ECO:0000259" key="5">
    <source>
        <dbReference type="Pfam" id="PF00149"/>
    </source>
</evidence>
<evidence type="ECO:0000256" key="2">
    <source>
        <dbReference type="ARBA" id="ARBA00023180"/>
    </source>
</evidence>
<keyword evidence="4" id="KW-0732">Signal</keyword>
<name>A0ABR1JKW0_9AGAR</name>
<dbReference type="PANTHER" id="PTHR10340:SF34">
    <property type="entry name" value="SPHINGOMYELIN PHOSPHODIESTERASE"/>
    <property type="match status" value="1"/>
</dbReference>
<feature type="region of interest" description="Disordered" evidence="3">
    <location>
        <begin position="550"/>
        <end position="569"/>
    </location>
</feature>
<protein>
    <recommendedName>
        <fullName evidence="5">Calcineurin-like phosphoesterase domain-containing protein</fullName>
    </recommendedName>
</protein>
<evidence type="ECO:0000313" key="7">
    <source>
        <dbReference type="Proteomes" id="UP001498398"/>
    </source>
</evidence>
<comment type="caution">
    <text evidence="6">The sequence shown here is derived from an EMBL/GenBank/DDBJ whole genome shotgun (WGS) entry which is preliminary data.</text>
</comment>
<dbReference type="CDD" id="cd00842">
    <property type="entry name" value="MPP_ASMase"/>
    <property type="match status" value="1"/>
</dbReference>
<keyword evidence="2" id="KW-0325">Glycoprotein</keyword>
<dbReference type="Proteomes" id="UP001498398">
    <property type="component" value="Unassembled WGS sequence"/>
</dbReference>
<evidence type="ECO:0000256" key="4">
    <source>
        <dbReference type="SAM" id="SignalP"/>
    </source>
</evidence>
<dbReference type="InterPro" id="IPR041805">
    <property type="entry name" value="ASMase/PPN1_MPP"/>
</dbReference>
<dbReference type="InterPro" id="IPR029052">
    <property type="entry name" value="Metallo-depent_PP-like"/>
</dbReference>
<keyword evidence="1" id="KW-0378">Hydrolase</keyword>
<gene>
    <name evidence="6" type="ORF">VKT23_007578</name>
</gene>
<sequence length="693" mass="76624">MIWLNFGSLSLLWLVGVGATDSTLVDDLLYSIANAVDCVSCHGLMFSLKATAHLGDEKFVNALISICKTMKLQDEDVCEGIFLGPGPIIAHDLRSIPATGETSDKFCNAMLGVCKQPPVKNYTVPFPNPKPMRTVEKGSPSPRRPPFQVVHFSDVHIDREYTIDSEANCTKPLCCRAFGDQSDPVTVPAGPMGNHKCDSPTRLADSLFQAIDGTGSAFAIFTGDIVDGAVWLVNETDVKEDFASFLDLTTSLNIPIYPALGNHEVAPVNSYPRNTSTGYEDEAQWVYDMASDGWMKWIGSPAANQVIHHSGSYSLLVPGTNLRIISLNTGFWYKVNFWLYDSKDAQPDPNGLLSFMVSQLQDAENAGQKVWIMGHMPMGGGDVFHDQSNYYDQVIQRYHRTIVGQFFGHTHADEFQIAYSNYTYPTKDAATSISWIAPALTPRSGNPAFKVYDVDPDTYEIMDMKVYSSNLSDTGYQINPTWSLLYSARDLYGPLVSGGLDPSSALTPGFWHQITEAFEKNDTAYRMYDLLKRRNEGQCVGLNETAGIEEKEDLGDDDSLKTERKKKDQKSEYAQCKERTICGVRAARSENNCALLQRGFGFGRTVADQSIVESRGYGHECESVSVSDVLVQMVDVFSAMASRPMDTMTVATHSTLRERLARILLEEDQDKMEGSFSPLADNYGQQIAVGIPT</sequence>
<accession>A0ABR1JKW0</accession>
<dbReference type="EMBL" id="JBANRG010000010">
    <property type="protein sequence ID" value="KAK7462997.1"/>
    <property type="molecule type" value="Genomic_DNA"/>
</dbReference>
<dbReference type="PANTHER" id="PTHR10340">
    <property type="entry name" value="SPHINGOMYELIN PHOSPHODIESTERASE"/>
    <property type="match status" value="1"/>
</dbReference>
<evidence type="ECO:0000256" key="3">
    <source>
        <dbReference type="SAM" id="MobiDB-lite"/>
    </source>
</evidence>
<feature type="chain" id="PRO_5046655140" description="Calcineurin-like phosphoesterase domain-containing protein" evidence="4">
    <location>
        <begin position="20"/>
        <end position="693"/>
    </location>
</feature>
<proteinExistence type="predicted"/>
<feature type="signal peptide" evidence="4">
    <location>
        <begin position="1"/>
        <end position="19"/>
    </location>
</feature>
<feature type="compositionally biased region" description="Basic and acidic residues" evidence="3">
    <location>
        <begin position="558"/>
        <end position="569"/>
    </location>
</feature>